<keyword evidence="2" id="KW-1133">Transmembrane helix</keyword>
<reference evidence="5" key="1">
    <citation type="journal article" date="2019" name="Int. J. Syst. Evol. Microbiol.">
        <title>The Global Catalogue of Microorganisms (GCM) 10K type strain sequencing project: providing services to taxonomists for standard genome sequencing and annotation.</title>
        <authorList>
            <consortium name="The Broad Institute Genomics Platform"/>
            <consortium name="The Broad Institute Genome Sequencing Center for Infectious Disease"/>
            <person name="Wu L."/>
            <person name="Ma J."/>
        </authorList>
    </citation>
    <scope>NUCLEOTIDE SEQUENCE [LARGE SCALE GENOMIC DNA]</scope>
    <source>
        <strain evidence="5">JCM 5067</strain>
    </source>
</reference>
<evidence type="ECO:0000256" key="1">
    <source>
        <dbReference type="SAM" id="MobiDB-lite"/>
    </source>
</evidence>
<comment type="caution">
    <text evidence="4">The sequence shown here is derived from an EMBL/GenBank/DDBJ whole genome shotgun (WGS) entry which is preliminary data.</text>
</comment>
<dbReference type="InterPro" id="IPR058330">
    <property type="entry name" value="DUF8017"/>
</dbReference>
<feature type="compositionally biased region" description="Low complexity" evidence="1">
    <location>
        <begin position="129"/>
        <end position="146"/>
    </location>
</feature>
<dbReference type="Pfam" id="PF26056">
    <property type="entry name" value="DUF8017"/>
    <property type="match status" value="1"/>
</dbReference>
<evidence type="ECO:0000256" key="2">
    <source>
        <dbReference type="SAM" id="Phobius"/>
    </source>
</evidence>
<protein>
    <recommendedName>
        <fullName evidence="3">DUF8017 domain-containing protein</fullName>
    </recommendedName>
</protein>
<feature type="region of interest" description="Disordered" evidence="1">
    <location>
        <begin position="117"/>
        <end position="161"/>
    </location>
</feature>
<evidence type="ECO:0000259" key="3">
    <source>
        <dbReference type="Pfam" id="PF26056"/>
    </source>
</evidence>
<sequence length="355" mass="37402">MWQGQQPPGGEQNPQDPNQNPYQQPGYQAPNPYQQPTQPAQPAVGGYQQPGYGYPQQPNPYQQPTVPQYPVGAPPGPPMPPQNDDGGKKKTTLIAIVAATAVVVAAVVTGVVVMKDDGKKDDKADSKPSKSSSSAPAQDSSPSAQPNPRGGSTEEMKPTIEGWKVIVNPKWGTAFDVPSDWEFKGPSWAGGFEDHANPTGKPIIMQSAPAYYKPKWCTEDSNHDGNTEDTELAGAGTKGANGAKNTDEVAGNQVPWWVYGAYTQPDKNIIKTTKPVPYTTKAGITGSVARASATGVKKTSKCDTDGQAITFGFKNAKGDFVAWSLYSATGVSGAVDEATIQKILSTVRLAGAPTG</sequence>
<accession>A0ABP3Q9B8</accession>
<evidence type="ECO:0000313" key="5">
    <source>
        <dbReference type="Proteomes" id="UP001500668"/>
    </source>
</evidence>
<evidence type="ECO:0000313" key="4">
    <source>
        <dbReference type="EMBL" id="GAA0582246.1"/>
    </source>
</evidence>
<feature type="compositionally biased region" description="Pro residues" evidence="1">
    <location>
        <begin position="72"/>
        <end position="81"/>
    </location>
</feature>
<keyword evidence="2" id="KW-0812">Transmembrane</keyword>
<dbReference type="EMBL" id="BAAACA010000006">
    <property type="protein sequence ID" value="GAA0582246.1"/>
    <property type="molecule type" value="Genomic_DNA"/>
</dbReference>
<organism evidence="4 5">
    <name type="scientific">Streptomyces crystallinus</name>
    <dbReference type="NCBI Taxonomy" id="68191"/>
    <lineage>
        <taxon>Bacteria</taxon>
        <taxon>Bacillati</taxon>
        <taxon>Actinomycetota</taxon>
        <taxon>Actinomycetes</taxon>
        <taxon>Kitasatosporales</taxon>
        <taxon>Streptomycetaceae</taxon>
        <taxon>Streptomyces</taxon>
    </lineage>
</organism>
<dbReference type="RefSeq" id="WP_344070218.1">
    <property type="nucleotide sequence ID" value="NZ_BAAACA010000006.1"/>
</dbReference>
<feature type="compositionally biased region" description="Low complexity" evidence="1">
    <location>
        <begin position="233"/>
        <end position="244"/>
    </location>
</feature>
<dbReference type="Proteomes" id="UP001500668">
    <property type="component" value="Unassembled WGS sequence"/>
</dbReference>
<name>A0ABP3Q9B8_9ACTN</name>
<keyword evidence="2" id="KW-0472">Membrane</keyword>
<feature type="transmembrane region" description="Helical" evidence="2">
    <location>
        <begin position="93"/>
        <end position="113"/>
    </location>
</feature>
<feature type="region of interest" description="Disordered" evidence="1">
    <location>
        <begin position="221"/>
        <end position="247"/>
    </location>
</feature>
<gene>
    <name evidence="4" type="ORF">GCM10010394_08620</name>
</gene>
<keyword evidence="5" id="KW-1185">Reference proteome</keyword>
<feature type="compositionally biased region" description="Basic and acidic residues" evidence="1">
    <location>
        <begin position="117"/>
        <end position="128"/>
    </location>
</feature>
<feature type="domain" description="DUF8017" evidence="3">
    <location>
        <begin position="157"/>
        <end position="351"/>
    </location>
</feature>
<feature type="region of interest" description="Disordered" evidence="1">
    <location>
        <begin position="1"/>
        <end position="88"/>
    </location>
</feature>
<feature type="compositionally biased region" description="Low complexity" evidence="1">
    <location>
        <begin position="1"/>
        <end position="71"/>
    </location>
</feature>
<proteinExistence type="predicted"/>